<proteinExistence type="predicted"/>
<evidence type="ECO:0000313" key="2">
    <source>
        <dbReference type="Proteomes" id="UP001597307"/>
    </source>
</evidence>
<name>A0ABW4Q6Y2_9MICC</name>
<dbReference type="PANTHER" id="PTHR33215">
    <property type="entry name" value="PROTEIN DISTAL ANTENNA"/>
    <property type="match status" value="1"/>
</dbReference>
<sequence length="99" mass="11334">MSEKKSRPVFTAEFKADAVELVLTSKESVSAVARQLDVSDGALRRWVKDFKLEHPEHDDGRPGPVDWQKYKALEARNRELERSNEFLKKVSAFFAAGQR</sequence>
<dbReference type="InterPro" id="IPR009057">
    <property type="entry name" value="Homeodomain-like_sf"/>
</dbReference>
<dbReference type="PANTHER" id="PTHR33215:SF13">
    <property type="entry name" value="PROTEIN DISTAL ANTENNA"/>
    <property type="match status" value="1"/>
</dbReference>
<organism evidence="1 2">
    <name type="scientific">Arthrobacter flavus</name>
    <dbReference type="NCBI Taxonomy" id="95172"/>
    <lineage>
        <taxon>Bacteria</taxon>
        <taxon>Bacillati</taxon>
        <taxon>Actinomycetota</taxon>
        <taxon>Actinomycetes</taxon>
        <taxon>Micrococcales</taxon>
        <taxon>Micrococcaceae</taxon>
        <taxon>Arthrobacter</taxon>
    </lineage>
</organism>
<evidence type="ECO:0000313" key="1">
    <source>
        <dbReference type="EMBL" id="MFD1846462.1"/>
    </source>
</evidence>
<dbReference type="Proteomes" id="UP001597307">
    <property type="component" value="Unassembled WGS sequence"/>
</dbReference>
<dbReference type="SUPFAM" id="SSF46689">
    <property type="entry name" value="Homeodomain-like"/>
    <property type="match status" value="1"/>
</dbReference>
<comment type="caution">
    <text evidence="1">The sequence shown here is derived from an EMBL/GenBank/DDBJ whole genome shotgun (WGS) entry which is preliminary data.</text>
</comment>
<reference evidence="2" key="1">
    <citation type="journal article" date="2019" name="Int. J. Syst. Evol. Microbiol.">
        <title>The Global Catalogue of Microorganisms (GCM) 10K type strain sequencing project: providing services to taxonomists for standard genome sequencing and annotation.</title>
        <authorList>
            <consortium name="The Broad Institute Genomics Platform"/>
            <consortium name="The Broad Institute Genome Sequencing Center for Infectious Disease"/>
            <person name="Wu L."/>
            <person name="Ma J."/>
        </authorList>
    </citation>
    <scope>NUCLEOTIDE SEQUENCE [LARGE SCALE GENOMIC DNA]</scope>
    <source>
        <strain evidence="2">JCM 11496</strain>
    </source>
</reference>
<dbReference type="InterPro" id="IPR051839">
    <property type="entry name" value="RD_transcriptional_regulator"/>
</dbReference>
<accession>A0ABW4Q6Y2</accession>
<dbReference type="RefSeq" id="WP_343880625.1">
    <property type="nucleotide sequence ID" value="NZ_BAAAIJ010000049.1"/>
</dbReference>
<protein>
    <submittedName>
        <fullName evidence="1">Transposase</fullName>
    </submittedName>
</protein>
<gene>
    <name evidence="1" type="ORF">ACFSFX_07615</name>
</gene>
<dbReference type="EMBL" id="JBHUGA010000014">
    <property type="protein sequence ID" value="MFD1846462.1"/>
    <property type="molecule type" value="Genomic_DNA"/>
</dbReference>
<keyword evidence="2" id="KW-1185">Reference proteome</keyword>
<dbReference type="Gene3D" id="1.10.10.60">
    <property type="entry name" value="Homeodomain-like"/>
    <property type="match status" value="1"/>
</dbReference>
<dbReference type="Pfam" id="PF01527">
    <property type="entry name" value="HTH_Tnp_1"/>
    <property type="match status" value="1"/>
</dbReference>
<dbReference type="InterPro" id="IPR002514">
    <property type="entry name" value="Transposase_8"/>
</dbReference>